<feature type="transmembrane region" description="Helical" evidence="2">
    <location>
        <begin position="261"/>
        <end position="280"/>
    </location>
</feature>
<feature type="transmembrane region" description="Helical" evidence="2">
    <location>
        <begin position="227"/>
        <end position="249"/>
    </location>
</feature>
<dbReference type="Pfam" id="PF07690">
    <property type="entry name" value="MFS_1"/>
    <property type="match status" value="1"/>
</dbReference>
<feature type="transmembrane region" description="Helical" evidence="2">
    <location>
        <begin position="356"/>
        <end position="375"/>
    </location>
</feature>
<evidence type="ECO:0000313" key="4">
    <source>
        <dbReference type="Proteomes" id="UP000618579"/>
    </source>
</evidence>
<keyword evidence="2" id="KW-0472">Membrane</keyword>
<dbReference type="InterPro" id="IPR036259">
    <property type="entry name" value="MFS_trans_sf"/>
</dbReference>
<dbReference type="EMBL" id="WHNZ01000062">
    <property type="protein sequence ID" value="NOV03603.1"/>
    <property type="molecule type" value="Genomic_DNA"/>
</dbReference>
<name>A0ABX1ZXU7_9BACL</name>
<feature type="transmembrane region" description="Helical" evidence="2">
    <location>
        <begin position="78"/>
        <end position="96"/>
    </location>
</feature>
<keyword evidence="2" id="KW-0812">Transmembrane</keyword>
<dbReference type="InterPro" id="IPR052528">
    <property type="entry name" value="Sugar_transport-like"/>
</dbReference>
<dbReference type="Gene3D" id="1.20.1250.20">
    <property type="entry name" value="MFS general substrate transporter like domains"/>
    <property type="match status" value="1"/>
</dbReference>
<feature type="transmembrane region" description="Helical" evidence="2">
    <location>
        <begin position="135"/>
        <end position="157"/>
    </location>
</feature>
<evidence type="ECO:0000313" key="3">
    <source>
        <dbReference type="EMBL" id="NOV03603.1"/>
    </source>
</evidence>
<reference evidence="3 4" key="1">
    <citation type="submission" date="2019-10" db="EMBL/GenBank/DDBJ databases">
        <title>Description of Paenibacillus pedi sp. nov.</title>
        <authorList>
            <person name="Carlier A."/>
            <person name="Qi S."/>
        </authorList>
    </citation>
    <scope>NUCLEOTIDE SEQUENCE [LARGE SCALE GENOMIC DNA]</scope>
    <source>
        <strain evidence="3 4">LMG 31457</strain>
    </source>
</reference>
<gene>
    <name evidence="3" type="ORF">GC097_26715</name>
</gene>
<keyword evidence="4" id="KW-1185">Reference proteome</keyword>
<keyword evidence="2" id="KW-1133">Transmembrane helix</keyword>
<comment type="caution">
    <text evidence="3">The sequence shown here is derived from an EMBL/GenBank/DDBJ whole genome shotgun (WGS) entry which is preliminary data.</text>
</comment>
<feature type="transmembrane region" description="Helical" evidence="2">
    <location>
        <begin position="46"/>
        <end position="66"/>
    </location>
</feature>
<evidence type="ECO:0000256" key="1">
    <source>
        <dbReference type="ARBA" id="ARBA00004651"/>
    </source>
</evidence>
<feature type="transmembrane region" description="Helical" evidence="2">
    <location>
        <begin position="169"/>
        <end position="188"/>
    </location>
</feature>
<feature type="transmembrane region" description="Helical" evidence="2">
    <location>
        <begin position="381"/>
        <end position="401"/>
    </location>
</feature>
<feature type="transmembrane region" description="Helical" evidence="2">
    <location>
        <begin position="292"/>
        <end position="310"/>
    </location>
</feature>
<comment type="subcellular location">
    <subcellularLocation>
        <location evidence="1">Cell membrane</location>
        <topology evidence="1">Multi-pass membrane protein</topology>
    </subcellularLocation>
</comment>
<feature type="transmembrane region" description="Helical" evidence="2">
    <location>
        <begin position="316"/>
        <end position="335"/>
    </location>
</feature>
<protein>
    <submittedName>
        <fullName evidence="3">MFS transporter</fullName>
    </submittedName>
</protein>
<feature type="transmembrane region" description="Helical" evidence="2">
    <location>
        <begin position="102"/>
        <end position="123"/>
    </location>
</feature>
<dbReference type="PANTHER" id="PTHR23526">
    <property type="entry name" value="INTEGRAL MEMBRANE TRANSPORT PROTEIN-RELATED"/>
    <property type="match status" value="1"/>
</dbReference>
<proteinExistence type="predicted"/>
<dbReference type="Proteomes" id="UP000618579">
    <property type="component" value="Unassembled WGS sequence"/>
</dbReference>
<dbReference type="PANTHER" id="PTHR23526:SF2">
    <property type="entry name" value="MAJOR FACILITATOR SUPERFAMILY (MFS) PROFILE DOMAIN-CONTAINING PROTEIN"/>
    <property type="match status" value="1"/>
</dbReference>
<sequence length="418" mass="46847">MNFAKFRQLPDNPRYSIWLEPLWAIPGTIVLFYAPLYMKGAGLSDIQIGILNSVNLYFSFVFQMFAGAVTNKWGRKRTTLLFDLISWSIPMFIWAFSNNFWLFLIAYLLNASSKFVTVAFNLLIIEDVDEKQRSLVFAIMNMIIISAGVLAPLAGGVIHKYGIMPTISVVYFIGGISMTVLFVVRNYLTKETEAGKVMIQTHSDTHIVRGVMQSFRLFGQSLRNRQMLPIILITVISNIVLQLNFFQVIYLKEQLGFGDRMISWIPFITAVTTILVYSAVMPRLKERNEASYVKLSLAVCAVGALLFLSIPAGSSLMLIIVTTVLAAGTFLLLTFRDSLLMNKLGHYDKADLYSSIQVVMSIVAIPWGYISGLVYNFKPSLLFVIIFIGYASLFALAYPIGKGTGKPTKQSLTMGEER</sequence>
<organism evidence="3 4">
    <name type="scientific">Paenibacillus planticolens</name>
    <dbReference type="NCBI Taxonomy" id="2654976"/>
    <lineage>
        <taxon>Bacteria</taxon>
        <taxon>Bacillati</taxon>
        <taxon>Bacillota</taxon>
        <taxon>Bacilli</taxon>
        <taxon>Bacillales</taxon>
        <taxon>Paenibacillaceae</taxon>
        <taxon>Paenibacillus</taxon>
    </lineage>
</organism>
<dbReference type="InterPro" id="IPR011701">
    <property type="entry name" value="MFS"/>
</dbReference>
<evidence type="ECO:0000256" key="2">
    <source>
        <dbReference type="SAM" id="Phobius"/>
    </source>
</evidence>
<dbReference type="RefSeq" id="WP_171686414.1">
    <property type="nucleotide sequence ID" value="NZ_WHNZ01000062.1"/>
</dbReference>
<feature type="transmembrane region" description="Helical" evidence="2">
    <location>
        <begin position="15"/>
        <end position="34"/>
    </location>
</feature>
<accession>A0ABX1ZXU7</accession>
<dbReference type="SUPFAM" id="SSF103473">
    <property type="entry name" value="MFS general substrate transporter"/>
    <property type="match status" value="1"/>
</dbReference>